<proteinExistence type="inferred from homology"/>
<comment type="similarity">
    <text evidence="1 3">Belongs to the short-chain dehydrogenases/reductases (SDR) family.</text>
</comment>
<gene>
    <name evidence="4" type="ORF">IQ229_10790</name>
</gene>
<dbReference type="CDD" id="cd05233">
    <property type="entry name" value="SDR_c"/>
    <property type="match status" value="1"/>
</dbReference>
<evidence type="ECO:0000313" key="5">
    <source>
        <dbReference type="Proteomes" id="UP000647836"/>
    </source>
</evidence>
<comment type="caution">
    <text evidence="4">The sequence shown here is derived from an EMBL/GenBank/DDBJ whole genome shotgun (WGS) entry which is preliminary data.</text>
</comment>
<sequence>MSQKLSGKVALVTGGTSGIGRATAIAYAQQQAKVVVVGRRIDEGEETVRLIQDAGGEAIFVQADVTKEADVKAMVDKTVDVFGRLDIAFNNAGMGGENPSLIEQTEAEYDRTMNVNVKGVWLSMKYEIAQMLKQGSGSIVNMASAVGVVALPNILLYTASKYAVVGLTKAAALQYAKAGIRINAVAPGSIQTDMFEAAALQYAKAGIRINVVAPGAIQTDMFEAVTDEAKAYLTGLHPIGRVGTPLEVANAVLFLSSEMASFVTGETLMVDGGFVAQ</sequence>
<name>A0ABR9TYA6_9NOSO</name>
<dbReference type="Gene3D" id="3.40.50.720">
    <property type="entry name" value="NAD(P)-binding Rossmann-like Domain"/>
    <property type="match status" value="2"/>
</dbReference>
<evidence type="ECO:0000313" key="4">
    <source>
        <dbReference type="EMBL" id="MBE9105409.1"/>
    </source>
</evidence>
<dbReference type="PRINTS" id="PR00080">
    <property type="entry name" value="SDRFAMILY"/>
</dbReference>
<dbReference type="PANTHER" id="PTHR24321">
    <property type="entry name" value="DEHYDROGENASES, SHORT CHAIN"/>
    <property type="match status" value="1"/>
</dbReference>
<dbReference type="PROSITE" id="PS00061">
    <property type="entry name" value="ADH_SHORT"/>
    <property type="match status" value="1"/>
</dbReference>
<accession>A0ABR9TYA6</accession>
<keyword evidence="5" id="KW-1185">Reference proteome</keyword>
<evidence type="ECO:0000256" key="1">
    <source>
        <dbReference type="ARBA" id="ARBA00006484"/>
    </source>
</evidence>
<protein>
    <submittedName>
        <fullName evidence="4">SDR family oxidoreductase</fullName>
    </submittedName>
</protein>
<dbReference type="SUPFAM" id="SSF51735">
    <property type="entry name" value="NAD(P)-binding Rossmann-fold domains"/>
    <property type="match status" value="2"/>
</dbReference>
<keyword evidence="2" id="KW-0560">Oxidoreductase</keyword>
<dbReference type="Pfam" id="PF00106">
    <property type="entry name" value="adh_short"/>
    <property type="match status" value="1"/>
</dbReference>
<dbReference type="InterPro" id="IPR020904">
    <property type="entry name" value="Sc_DH/Rdtase_CS"/>
</dbReference>
<dbReference type="InterPro" id="IPR002347">
    <property type="entry name" value="SDR_fam"/>
</dbReference>
<dbReference type="RefSeq" id="WP_194043552.1">
    <property type="nucleotide sequence ID" value="NZ_JADEXF010000290.1"/>
</dbReference>
<evidence type="ECO:0000256" key="3">
    <source>
        <dbReference type="RuleBase" id="RU000363"/>
    </source>
</evidence>
<dbReference type="PANTHER" id="PTHR24321:SF11">
    <property type="entry name" value="BLR0893 PROTEIN"/>
    <property type="match status" value="1"/>
</dbReference>
<dbReference type="Proteomes" id="UP000647836">
    <property type="component" value="Unassembled WGS sequence"/>
</dbReference>
<dbReference type="EMBL" id="JADEXF010000290">
    <property type="protein sequence ID" value="MBE9105409.1"/>
    <property type="molecule type" value="Genomic_DNA"/>
</dbReference>
<dbReference type="PRINTS" id="PR00081">
    <property type="entry name" value="GDHRDH"/>
</dbReference>
<organism evidence="4 5">
    <name type="scientific">Nostoc cf. edaphicum LEGE 07299</name>
    <dbReference type="NCBI Taxonomy" id="2777974"/>
    <lineage>
        <taxon>Bacteria</taxon>
        <taxon>Bacillati</taxon>
        <taxon>Cyanobacteriota</taxon>
        <taxon>Cyanophyceae</taxon>
        <taxon>Nostocales</taxon>
        <taxon>Nostocaceae</taxon>
        <taxon>Nostoc</taxon>
    </lineage>
</organism>
<dbReference type="InterPro" id="IPR036291">
    <property type="entry name" value="NAD(P)-bd_dom_sf"/>
</dbReference>
<reference evidence="4 5" key="1">
    <citation type="submission" date="2020-10" db="EMBL/GenBank/DDBJ databases">
        <authorList>
            <person name="Castelo-Branco R."/>
            <person name="Eusebio N."/>
            <person name="Adriana R."/>
            <person name="Vieira A."/>
            <person name="Brugerolle De Fraissinette N."/>
            <person name="Rezende De Castro R."/>
            <person name="Schneider M.P."/>
            <person name="Vasconcelos V."/>
            <person name="Leao P.N."/>
        </authorList>
    </citation>
    <scope>NUCLEOTIDE SEQUENCE [LARGE SCALE GENOMIC DNA]</scope>
    <source>
        <strain evidence="4 5">LEGE 07299</strain>
    </source>
</reference>
<evidence type="ECO:0000256" key="2">
    <source>
        <dbReference type="ARBA" id="ARBA00023002"/>
    </source>
</evidence>